<keyword evidence="2" id="KW-1185">Reference proteome</keyword>
<protein>
    <submittedName>
        <fullName evidence="1">Solute carrier family 22 member</fullName>
    </submittedName>
</protein>
<accession>A0ACB9SVX6</accession>
<reference evidence="1" key="1">
    <citation type="submission" date="2022-04" db="EMBL/GenBank/DDBJ databases">
        <title>Chromosome-scale genome assembly of Holotrichia oblita Faldermann.</title>
        <authorList>
            <person name="Rongchong L."/>
        </authorList>
    </citation>
    <scope>NUCLEOTIDE SEQUENCE</scope>
    <source>
        <strain evidence="1">81SQS9</strain>
    </source>
</reference>
<dbReference type="EMBL" id="CM043021">
    <property type="protein sequence ID" value="KAI4458691.1"/>
    <property type="molecule type" value="Genomic_DNA"/>
</dbReference>
<comment type="caution">
    <text evidence="1">The sequence shown here is derived from an EMBL/GenBank/DDBJ whole genome shotgun (WGS) entry which is preliminary data.</text>
</comment>
<organism evidence="1 2">
    <name type="scientific">Holotrichia oblita</name>
    <name type="common">Chafer beetle</name>
    <dbReference type="NCBI Taxonomy" id="644536"/>
    <lineage>
        <taxon>Eukaryota</taxon>
        <taxon>Metazoa</taxon>
        <taxon>Ecdysozoa</taxon>
        <taxon>Arthropoda</taxon>
        <taxon>Hexapoda</taxon>
        <taxon>Insecta</taxon>
        <taxon>Pterygota</taxon>
        <taxon>Neoptera</taxon>
        <taxon>Endopterygota</taxon>
        <taxon>Coleoptera</taxon>
        <taxon>Polyphaga</taxon>
        <taxon>Scarabaeiformia</taxon>
        <taxon>Scarabaeidae</taxon>
        <taxon>Melolonthinae</taxon>
        <taxon>Holotrichia</taxon>
    </lineage>
</organism>
<proteinExistence type="predicted"/>
<gene>
    <name evidence="1" type="ORF">MML48_7g00012072</name>
</gene>
<evidence type="ECO:0000313" key="1">
    <source>
        <dbReference type="EMBL" id="KAI4458691.1"/>
    </source>
</evidence>
<sequence length="443" mass="49577">MNNFDELGSDLNEKEYEDCGRYQVQILCLICIGSALQSSAHTVFVFSAMNLEQRCKVPECDDSIAPEFNSTWLSNAVPFDGNNPKNCERFQYINLTAYDGGDECPAEQFDQNVIEGCSEYVYKTKERTILIDFDLHCDENLWKLTLVGTINTVGQFVGLPISGVLSDRFGRRTLLIIGMVGCGIFGVIRAFVHDYILFLVFEFLDALFLSGTYACCFILATLEKLTKPVEEEPSEPFFHVFKSKILLLRFINACFCWITCAFLFYGLTLNSVALAGNSYLDFILTALVEIPAYALTYVVVDRIGRRWSQSGSYFITAIACFVFIFIQEEQSTLRLCFYLLGKFGATAAFTIIYVISSEIFPTPLRHSLMGACSMFGRIGSMVSPQMPLLSALWTPLPLVLFSGMAAVAGLLTLLFPETVNTKLPDTIEEAVNIGRKRKESSHL</sequence>
<name>A0ACB9SVX6_HOLOL</name>
<dbReference type="Proteomes" id="UP001056778">
    <property type="component" value="Chromosome 7"/>
</dbReference>
<evidence type="ECO:0000313" key="2">
    <source>
        <dbReference type="Proteomes" id="UP001056778"/>
    </source>
</evidence>